<sequence>MDTSTNNAGGGFPAKHRMADTHNPDTDAAWDISMHAKLKRPNPDAVRLLEVLSFLHPNSIPEFMLRCEANTQVPMPYPASGESYEAAWALLLESSLIETVVGKEELTIHPATQESIAGFESEDELKTALHTVILLLDEAWPRSSFNHIRSRWG</sequence>
<dbReference type="AlphaFoldDB" id="A0AAV9GWZ8"/>
<dbReference type="EMBL" id="MU865925">
    <property type="protein sequence ID" value="KAK4452240.1"/>
    <property type="molecule type" value="Genomic_DNA"/>
</dbReference>
<protein>
    <recommendedName>
        <fullName evidence="2">DUF7779 domain-containing protein</fullName>
    </recommendedName>
</protein>
<reference evidence="3" key="2">
    <citation type="submission" date="2023-05" db="EMBL/GenBank/DDBJ databases">
        <authorList>
            <consortium name="Lawrence Berkeley National Laboratory"/>
            <person name="Steindorff A."/>
            <person name="Hensen N."/>
            <person name="Bonometti L."/>
            <person name="Westerberg I."/>
            <person name="Brannstrom I.O."/>
            <person name="Guillou S."/>
            <person name="Cros-Aarteil S."/>
            <person name="Calhoun S."/>
            <person name="Haridas S."/>
            <person name="Kuo A."/>
            <person name="Mondo S."/>
            <person name="Pangilinan J."/>
            <person name="Riley R."/>
            <person name="Labutti K."/>
            <person name="Andreopoulos B."/>
            <person name="Lipzen A."/>
            <person name="Chen C."/>
            <person name="Yanf M."/>
            <person name="Daum C."/>
            <person name="Ng V."/>
            <person name="Clum A."/>
            <person name="Ohm R."/>
            <person name="Martin F."/>
            <person name="Silar P."/>
            <person name="Natvig D."/>
            <person name="Lalanne C."/>
            <person name="Gautier V."/>
            <person name="Ament-Velasquez S.L."/>
            <person name="Kruys A."/>
            <person name="Hutchinson M.I."/>
            <person name="Powell A.J."/>
            <person name="Barry K."/>
            <person name="Miller A.N."/>
            <person name="Grigoriev I.V."/>
            <person name="Debuchy R."/>
            <person name="Gladieux P."/>
            <person name="Thoren M.H."/>
            <person name="Johannesson H."/>
        </authorList>
    </citation>
    <scope>NUCLEOTIDE SEQUENCE</scope>
    <source>
        <strain evidence="3">PSN243</strain>
    </source>
</reference>
<dbReference type="Pfam" id="PF25000">
    <property type="entry name" value="DUF7779"/>
    <property type="match status" value="1"/>
</dbReference>
<gene>
    <name evidence="3" type="ORF">QBC34DRAFT_377735</name>
</gene>
<proteinExistence type="predicted"/>
<dbReference type="InterPro" id="IPR056681">
    <property type="entry name" value="DUF7779"/>
</dbReference>
<feature type="region of interest" description="Disordered" evidence="1">
    <location>
        <begin position="1"/>
        <end position="24"/>
    </location>
</feature>
<dbReference type="Proteomes" id="UP001321760">
    <property type="component" value="Unassembled WGS sequence"/>
</dbReference>
<evidence type="ECO:0000259" key="2">
    <source>
        <dbReference type="Pfam" id="PF25000"/>
    </source>
</evidence>
<reference evidence="3" key="1">
    <citation type="journal article" date="2023" name="Mol. Phylogenet. Evol.">
        <title>Genome-scale phylogeny and comparative genomics of the fungal order Sordariales.</title>
        <authorList>
            <person name="Hensen N."/>
            <person name="Bonometti L."/>
            <person name="Westerberg I."/>
            <person name="Brannstrom I.O."/>
            <person name="Guillou S."/>
            <person name="Cros-Aarteil S."/>
            <person name="Calhoun S."/>
            <person name="Haridas S."/>
            <person name="Kuo A."/>
            <person name="Mondo S."/>
            <person name="Pangilinan J."/>
            <person name="Riley R."/>
            <person name="LaButti K."/>
            <person name="Andreopoulos B."/>
            <person name="Lipzen A."/>
            <person name="Chen C."/>
            <person name="Yan M."/>
            <person name="Daum C."/>
            <person name="Ng V."/>
            <person name="Clum A."/>
            <person name="Steindorff A."/>
            <person name="Ohm R.A."/>
            <person name="Martin F."/>
            <person name="Silar P."/>
            <person name="Natvig D.O."/>
            <person name="Lalanne C."/>
            <person name="Gautier V."/>
            <person name="Ament-Velasquez S.L."/>
            <person name="Kruys A."/>
            <person name="Hutchinson M.I."/>
            <person name="Powell A.J."/>
            <person name="Barry K."/>
            <person name="Miller A.N."/>
            <person name="Grigoriev I.V."/>
            <person name="Debuchy R."/>
            <person name="Gladieux P."/>
            <person name="Hiltunen Thoren M."/>
            <person name="Johannesson H."/>
        </authorList>
    </citation>
    <scope>NUCLEOTIDE SEQUENCE</scope>
    <source>
        <strain evidence="3">PSN243</strain>
    </source>
</reference>
<feature type="domain" description="DUF7779" evidence="2">
    <location>
        <begin position="38"/>
        <end position="116"/>
    </location>
</feature>
<evidence type="ECO:0000313" key="4">
    <source>
        <dbReference type="Proteomes" id="UP001321760"/>
    </source>
</evidence>
<accession>A0AAV9GWZ8</accession>
<organism evidence="3 4">
    <name type="scientific">Podospora aff. communis PSN243</name>
    <dbReference type="NCBI Taxonomy" id="3040156"/>
    <lineage>
        <taxon>Eukaryota</taxon>
        <taxon>Fungi</taxon>
        <taxon>Dikarya</taxon>
        <taxon>Ascomycota</taxon>
        <taxon>Pezizomycotina</taxon>
        <taxon>Sordariomycetes</taxon>
        <taxon>Sordariomycetidae</taxon>
        <taxon>Sordariales</taxon>
        <taxon>Podosporaceae</taxon>
        <taxon>Podospora</taxon>
    </lineage>
</organism>
<evidence type="ECO:0000256" key="1">
    <source>
        <dbReference type="SAM" id="MobiDB-lite"/>
    </source>
</evidence>
<keyword evidence="4" id="KW-1185">Reference proteome</keyword>
<evidence type="ECO:0000313" key="3">
    <source>
        <dbReference type="EMBL" id="KAK4452240.1"/>
    </source>
</evidence>
<comment type="caution">
    <text evidence="3">The sequence shown here is derived from an EMBL/GenBank/DDBJ whole genome shotgun (WGS) entry which is preliminary data.</text>
</comment>
<name>A0AAV9GWZ8_9PEZI</name>